<organism evidence="1 2">
    <name type="scientific">Linum tenue</name>
    <dbReference type="NCBI Taxonomy" id="586396"/>
    <lineage>
        <taxon>Eukaryota</taxon>
        <taxon>Viridiplantae</taxon>
        <taxon>Streptophyta</taxon>
        <taxon>Embryophyta</taxon>
        <taxon>Tracheophyta</taxon>
        <taxon>Spermatophyta</taxon>
        <taxon>Magnoliopsida</taxon>
        <taxon>eudicotyledons</taxon>
        <taxon>Gunneridae</taxon>
        <taxon>Pentapetalae</taxon>
        <taxon>rosids</taxon>
        <taxon>fabids</taxon>
        <taxon>Malpighiales</taxon>
        <taxon>Linaceae</taxon>
        <taxon>Linum</taxon>
    </lineage>
</organism>
<feature type="non-terminal residue" evidence="1">
    <location>
        <position position="1"/>
    </location>
</feature>
<comment type="caution">
    <text evidence="1">The sequence shown here is derived from an EMBL/GenBank/DDBJ whole genome shotgun (WGS) entry which is preliminary data.</text>
</comment>
<name>A0AAV0KP22_9ROSI</name>
<proteinExistence type="predicted"/>
<accession>A0AAV0KP22</accession>
<keyword evidence="2" id="KW-1185">Reference proteome</keyword>
<reference evidence="1" key="1">
    <citation type="submission" date="2022-08" db="EMBL/GenBank/DDBJ databases">
        <authorList>
            <person name="Gutierrez-Valencia J."/>
        </authorList>
    </citation>
    <scope>NUCLEOTIDE SEQUENCE</scope>
</reference>
<evidence type="ECO:0000313" key="1">
    <source>
        <dbReference type="EMBL" id="CAI0424047.1"/>
    </source>
</evidence>
<gene>
    <name evidence="1" type="ORF">LITE_LOCUS19767</name>
</gene>
<dbReference type="AlphaFoldDB" id="A0AAV0KP22"/>
<sequence>SSCENSKVKRAQCGVQQGWVTLWEVTLNCTPSRKPCGCRGPKRTVSCREKVRDVTSGIRASPRPS</sequence>
<protein>
    <submittedName>
        <fullName evidence="1">Uncharacterized protein</fullName>
    </submittedName>
</protein>
<evidence type="ECO:0000313" key="2">
    <source>
        <dbReference type="Proteomes" id="UP001154282"/>
    </source>
</evidence>
<dbReference type="EMBL" id="CAMGYJ010000005">
    <property type="protein sequence ID" value="CAI0424047.1"/>
    <property type="molecule type" value="Genomic_DNA"/>
</dbReference>
<dbReference type="Proteomes" id="UP001154282">
    <property type="component" value="Unassembled WGS sequence"/>
</dbReference>